<protein>
    <submittedName>
        <fullName evidence="2">Uncharacterized protein</fullName>
    </submittedName>
</protein>
<comment type="caution">
    <text evidence="2">The sequence shown here is derived from an EMBL/GenBank/DDBJ whole genome shotgun (WGS) entry which is preliminary data.</text>
</comment>
<evidence type="ECO:0000313" key="2">
    <source>
        <dbReference type="EMBL" id="RXH73353.1"/>
    </source>
</evidence>
<evidence type="ECO:0000313" key="3">
    <source>
        <dbReference type="Proteomes" id="UP000290289"/>
    </source>
</evidence>
<reference evidence="2 3" key="1">
    <citation type="submission" date="2018-10" db="EMBL/GenBank/DDBJ databases">
        <title>A high-quality apple genome assembly.</title>
        <authorList>
            <person name="Hu J."/>
        </authorList>
    </citation>
    <scope>NUCLEOTIDE SEQUENCE [LARGE SCALE GENOMIC DNA]</scope>
    <source>
        <strain evidence="3">cv. HFTH1</strain>
        <tissue evidence="2">Young leaf</tissue>
    </source>
</reference>
<feature type="region of interest" description="Disordered" evidence="1">
    <location>
        <begin position="47"/>
        <end position="70"/>
    </location>
</feature>
<organism evidence="2 3">
    <name type="scientific">Malus domestica</name>
    <name type="common">Apple</name>
    <name type="synonym">Pyrus malus</name>
    <dbReference type="NCBI Taxonomy" id="3750"/>
    <lineage>
        <taxon>Eukaryota</taxon>
        <taxon>Viridiplantae</taxon>
        <taxon>Streptophyta</taxon>
        <taxon>Embryophyta</taxon>
        <taxon>Tracheophyta</taxon>
        <taxon>Spermatophyta</taxon>
        <taxon>Magnoliopsida</taxon>
        <taxon>eudicotyledons</taxon>
        <taxon>Gunneridae</taxon>
        <taxon>Pentapetalae</taxon>
        <taxon>rosids</taxon>
        <taxon>fabids</taxon>
        <taxon>Rosales</taxon>
        <taxon>Rosaceae</taxon>
        <taxon>Amygdaloideae</taxon>
        <taxon>Maleae</taxon>
        <taxon>Malus</taxon>
    </lineage>
</organism>
<dbReference type="PANTHER" id="PTHR47484:SF1">
    <property type="entry name" value="COMPLEX 1 PROTEIN CONTAINING PROTEIN, EXPRESSED"/>
    <property type="match status" value="1"/>
</dbReference>
<dbReference type="EMBL" id="RDQH01000341">
    <property type="protein sequence ID" value="RXH73353.1"/>
    <property type="molecule type" value="Genomic_DNA"/>
</dbReference>
<dbReference type="Proteomes" id="UP000290289">
    <property type="component" value="Chromosome 15"/>
</dbReference>
<proteinExistence type="predicted"/>
<keyword evidence="3" id="KW-1185">Reference proteome</keyword>
<dbReference type="AlphaFoldDB" id="A0A498HWR4"/>
<accession>A0A498HWR4</accession>
<sequence length="125" mass="14271">MTANVQKCRILLKLITRNDIVFNCGRRLLHEGPDTVEELLDRHVVKKEKHRDDEEEELQESAATHQHSEGGAEATRFFMWVDSGGVLWLDSRLLIGGHDAVQSAIDKLAEKQRQQIQKERGGDQD</sequence>
<evidence type="ECO:0000256" key="1">
    <source>
        <dbReference type="SAM" id="MobiDB-lite"/>
    </source>
</evidence>
<name>A0A498HWR4_MALDO</name>
<gene>
    <name evidence="2" type="ORF">DVH24_013037</name>
</gene>
<dbReference type="PANTHER" id="PTHR47484">
    <property type="entry name" value="COMPLEX 1 PROTEIN CONTAINING PROTEIN, EXPRESSED"/>
    <property type="match status" value="1"/>
</dbReference>